<name>A0A2T4AQK6_TRIHA</name>
<dbReference type="AlphaFoldDB" id="A0A2T4AQK6"/>
<accession>A0A2T4AQK6</accession>
<sequence>MLLDLAKMLRHTFLSGAAHSVGPSAEPHPGVYDEHGRDTNTTQLGLRWAFFWDFGVSC</sequence>
<organism evidence="1 2">
    <name type="scientific">Trichoderma harzianum CBS 226.95</name>
    <dbReference type="NCBI Taxonomy" id="983964"/>
    <lineage>
        <taxon>Eukaryota</taxon>
        <taxon>Fungi</taxon>
        <taxon>Dikarya</taxon>
        <taxon>Ascomycota</taxon>
        <taxon>Pezizomycotina</taxon>
        <taxon>Sordariomycetes</taxon>
        <taxon>Hypocreomycetidae</taxon>
        <taxon>Hypocreales</taxon>
        <taxon>Hypocreaceae</taxon>
        <taxon>Trichoderma</taxon>
    </lineage>
</organism>
<keyword evidence="2" id="KW-1185">Reference proteome</keyword>
<dbReference type="Proteomes" id="UP000241690">
    <property type="component" value="Unassembled WGS sequence"/>
</dbReference>
<proteinExistence type="predicted"/>
<dbReference type="RefSeq" id="XP_024779030.1">
    <property type="nucleotide sequence ID" value="XM_024916857.1"/>
</dbReference>
<reference evidence="1 2" key="1">
    <citation type="submission" date="2016-07" db="EMBL/GenBank/DDBJ databases">
        <title>Multiple horizontal gene transfer events from other fungi enriched the ability of initially mycotrophic Trichoderma (Ascomycota) to feed on dead plant biomass.</title>
        <authorList>
            <consortium name="DOE Joint Genome Institute"/>
            <person name="Aerts A."/>
            <person name="Atanasova L."/>
            <person name="Chenthamara K."/>
            <person name="Zhang J."/>
            <person name="Grujic M."/>
            <person name="Henrissat B."/>
            <person name="Kuo A."/>
            <person name="Salamov A."/>
            <person name="Lipzen A."/>
            <person name="Labutti K."/>
            <person name="Barry K."/>
            <person name="Miao Y."/>
            <person name="Rahimi M.J."/>
            <person name="Shen Q."/>
            <person name="Grigoriev I.V."/>
            <person name="Kubicek C.P."/>
            <person name="Druzhinina I.S."/>
        </authorList>
    </citation>
    <scope>NUCLEOTIDE SEQUENCE [LARGE SCALE GENOMIC DNA]</scope>
    <source>
        <strain evidence="1 2">CBS 226.95</strain>
    </source>
</reference>
<evidence type="ECO:0000313" key="2">
    <source>
        <dbReference type="Proteomes" id="UP000241690"/>
    </source>
</evidence>
<dbReference type="EMBL" id="KZ679676">
    <property type="protein sequence ID" value="PTB59353.1"/>
    <property type="molecule type" value="Genomic_DNA"/>
</dbReference>
<gene>
    <name evidence="1" type="ORF">M431DRAFT_490951</name>
</gene>
<protein>
    <submittedName>
        <fullName evidence="1">Uncharacterized protein</fullName>
    </submittedName>
</protein>
<dbReference type="GeneID" id="36625426"/>
<evidence type="ECO:0000313" key="1">
    <source>
        <dbReference type="EMBL" id="PTB59353.1"/>
    </source>
</evidence>